<proteinExistence type="predicted"/>
<name>A0A0S4IYD5_BODSA</name>
<sequence length="103" mass="12184">MRATSSLLMRMPKARRPRERPFEIFNTRDFGFNEGSQNLGMWALMAAFVTSMMGFELYQMWQRILARGDTCPACEAARKHYQQRVKNKEFEMSELLRRGRIAE</sequence>
<gene>
    <name evidence="2" type="ORF">BSAL_80935</name>
</gene>
<feature type="transmembrane region" description="Helical" evidence="1">
    <location>
        <begin position="39"/>
        <end position="58"/>
    </location>
</feature>
<evidence type="ECO:0000313" key="3">
    <source>
        <dbReference type="Proteomes" id="UP000051952"/>
    </source>
</evidence>
<evidence type="ECO:0000313" key="2">
    <source>
        <dbReference type="EMBL" id="CUG54449.1"/>
    </source>
</evidence>
<dbReference type="OMA" id="IFQRGDT"/>
<dbReference type="AlphaFoldDB" id="A0A0S4IYD5"/>
<dbReference type="VEuPathDB" id="TriTrypDB:BSAL_80935"/>
<keyword evidence="1" id="KW-0812">Transmembrane</keyword>
<keyword evidence="1" id="KW-1133">Transmembrane helix</keyword>
<dbReference type="OrthoDB" id="242639at2759"/>
<reference evidence="3" key="1">
    <citation type="submission" date="2015-09" db="EMBL/GenBank/DDBJ databases">
        <authorList>
            <consortium name="Pathogen Informatics"/>
        </authorList>
    </citation>
    <scope>NUCLEOTIDE SEQUENCE [LARGE SCALE GENOMIC DNA]</scope>
    <source>
        <strain evidence="3">Lake Konstanz</strain>
    </source>
</reference>
<keyword evidence="1" id="KW-0472">Membrane</keyword>
<keyword evidence="3" id="KW-1185">Reference proteome</keyword>
<protein>
    <submittedName>
        <fullName evidence="2">Membrane-associated protein, putative</fullName>
    </submittedName>
</protein>
<evidence type="ECO:0000256" key="1">
    <source>
        <dbReference type="SAM" id="Phobius"/>
    </source>
</evidence>
<accession>A0A0S4IYD5</accession>
<dbReference type="EMBL" id="CYKH01000867">
    <property type="protein sequence ID" value="CUG54449.1"/>
    <property type="molecule type" value="Genomic_DNA"/>
</dbReference>
<organism evidence="2 3">
    <name type="scientific">Bodo saltans</name>
    <name type="common">Flagellated protozoan</name>
    <dbReference type="NCBI Taxonomy" id="75058"/>
    <lineage>
        <taxon>Eukaryota</taxon>
        <taxon>Discoba</taxon>
        <taxon>Euglenozoa</taxon>
        <taxon>Kinetoplastea</taxon>
        <taxon>Metakinetoplastina</taxon>
        <taxon>Eubodonida</taxon>
        <taxon>Bodonidae</taxon>
        <taxon>Bodo</taxon>
    </lineage>
</organism>
<dbReference type="Proteomes" id="UP000051952">
    <property type="component" value="Unassembled WGS sequence"/>
</dbReference>